<comment type="caution">
    <text evidence="2">The sequence shown here is derived from an EMBL/GenBank/DDBJ whole genome shotgun (WGS) entry which is preliminary data.</text>
</comment>
<dbReference type="InterPro" id="IPR009050">
    <property type="entry name" value="Globin-like_sf"/>
</dbReference>
<evidence type="ECO:0000313" key="3">
    <source>
        <dbReference type="Proteomes" id="UP000228751"/>
    </source>
</evidence>
<dbReference type="OrthoDB" id="266313at2"/>
<sequence>MRVLSFTPARKSLSKMIMCLWRQSRHVSAMEKSDQKSTSISGRLSFLGIADDEREILSRLRSELGPILDVALDKFYQRVHLTPELGHFFKNEEMMHSAQLRQKEHWETILSGVFGKKYIDNVIRIGTTHAKIGLDPQCYIAGYAILLDCIVQQLTARAAQKASRRNRSEDLERLGKDLGTLLKVALLDMDLSISIYLDKLRDERGKAEKDSNAALEVISQAIEKVAQGDMSVTLDKMVSEKAPRLTKSFNLLKDGIGGIVSEIREASGLVGDSATSISHDVDSVISQTDLQVELIAKITAATAALEASISSVSKQTLAAEDAGNPPIFSGALNENSGGCF</sequence>
<accession>A0A2G4R8Z0</accession>
<dbReference type="Gene3D" id="1.10.490.10">
    <property type="entry name" value="Globins"/>
    <property type="match status" value="1"/>
</dbReference>
<dbReference type="SUPFAM" id="SSF46458">
    <property type="entry name" value="Globin-like"/>
    <property type="match status" value="1"/>
</dbReference>
<reference evidence="2 3" key="1">
    <citation type="submission" date="2017-10" db="EMBL/GenBank/DDBJ databases">
        <title>Genomic analysis of the genus Acetobacter.</title>
        <authorList>
            <person name="Kim K.H."/>
            <person name="Chun B.H."/>
            <person name="Son A.R."/>
            <person name="Jeon C.O."/>
        </authorList>
    </citation>
    <scope>NUCLEOTIDE SEQUENCE [LARGE SCALE GENOMIC DNA]</scope>
    <source>
        <strain evidence="2 3">LHT 2458</strain>
    </source>
</reference>
<dbReference type="GO" id="GO:0019825">
    <property type="term" value="F:oxygen binding"/>
    <property type="evidence" value="ECO:0007669"/>
    <property type="project" value="InterPro"/>
</dbReference>
<protein>
    <recommendedName>
        <fullName evidence="1">Globin-sensor domain-containing protein</fullName>
    </recommendedName>
</protein>
<evidence type="ECO:0000259" key="1">
    <source>
        <dbReference type="Pfam" id="PF11563"/>
    </source>
</evidence>
<dbReference type="InterPro" id="IPR044398">
    <property type="entry name" value="Globin-sensor_dom"/>
</dbReference>
<name>A0A2G4R8Z0_9PROT</name>
<dbReference type="GO" id="GO:0020037">
    <property type="term" value="F:heme binding"/>
    <property type="evidence" value="ECO:0007669"/>
    <property type="project" value="InterPro"/>
</dbReference>
<dbReference type="Proteomes" id="UP000228751">
    <property type="component" value="Unassembled WGS sequence"/>
</dbReference>
<dbReference type="InterPro" id="IPR039379">
    <property type="entry name" value="Protoglobin_sensor_dom"/>
</dbReference>
<gene>
    <name evidence="2" type="ORF">CSR02_13635</name>
</gene>
<dbReference type="CDD" id="cd01068">
    <property type="entry name" value="globin_sensor"/>
    <property type="match status" value="1"/>
</dbReference>
<dbReference type="AlphaFoldDB" id="A0A2G4R8Z0"/>
<dbReference type="InterPro" id="IPR012292">
    <property type="entry name" value="Globin/Proto"/>
</dbReference>
<proteinExistence type="predicted"/>
<dbReference type="EMBL" id="PEBQ01000175">
    <property type="protein sequence ID" value="PHY93053.1"/>
    <property type="molecule type" value="Genomic_DNA"/>
</dbReference>
<dbReference type="Gene3D" id="1.10.287.950">
    <property type="entry name" value="Methyl-accepting chemotaxis protein"/>
    <property type="match status" value="1"/>
</dbReference>
<feature type="domain" description="Globin-sensor" evidence="1">
    <location>
        <begin position="39"/>
        <end position="200"/>
    </location>
</feature>
<dbReference type="Pfam" id="PF11563">
    <property type="entry name" value="Protoglobin"/>
    <property type="match status" value="1"/>
</dbReference>
<evidence type="ECO:0000313" key="2">
    <source>
        <dbReference type="EMBL" id="PHY93053.1"/>
    </source>
</evidence>
<organism evidence="2 3">
    <name type="scientific">Acetobacter pomorum</name>
    <dbReference type="NCBI Taxonomy" id="65959"/>
    <lineage>
        <taxon>Bacteria</taxon>
        <taxon>Pseudomonadati</taxon>
        <taxon>Pseudomonadota</taxon>
        <taxon>Alphaproteobacteria</taxon>
        <taxon>Acetobacterales</taxon>
        <taxon>Acetobacteraceae</taxon>
        <taxon>Acetobacter</taxon>
    </lineage>
</organism>
<keyword evidence="3" id="KW-1185">Reference proteome</keyword>